<name>A0ABN2TUT8_9MICO</name>
<dbReference type="RefSeq" id="WP_343987525.1">
    <property type="nucleotide sequence ID" value="NZ_BAAANB010000001.1"/>
</dbReference>
<dbReference type="PANTHER" id="PTHR12526:SF624">
    <property type="entry name" value="BLR6297 PROTEIN"/>
    <property type="match status" value="1"/>
</dbReference>
<dbReference type="Pfam" id="PF13439">
    <property type="entry name" value="Glyco_transf_4"/>
    <property type="match status" value="1"/>
</dbReference>
<evidence type="ECO:0000256" key="2">
    <source>
        <dbReference type="ARBA" id="ARBA00022679"/>
    </source>
</evidence>
<gene>
    <name evidence="4" type="ORF">GCM10009740_06830</name>
</gene>
<evidence type="ECO:0000256" key="1">
    <source>
        <dbReference type="ARBA" id="ARBA00022676"/>
    </source>
</evidence>
<dbReference type="CDD" id="cd03794">
    <property type="entry name" value="GT4_WbuB-like"/>
    <property type="match status" value="1"/>
</dbReference>
<reference evidence="4 5" key="1">
    <citation type="journal article" date="2019" name="Int. J. Syst. Evol. Microbiol.">
        <title>The Global Catalogue of Microorganisms (GCM) 10K type strain sequencing project: providing services to taxonomists for standard genome sequencing and annotation.</title>
        <authorList>
            <consortium name="The Broad Institute Genomics Platform"/>
            <consortium name="The Broad Institute Genome Sequencing Center for Infectious Disease"/>
            <person name="Wu L."/>
            <person name="Ma J."/>
        </authorList>
    </citation>
    <scope>NUCLEOTIDE SEQUENCE [LARGE SCALE GENOMIC DNA]</scope>
    <source>
        <strain evidence="4 5">JCM 14283</strain>
    </source>
</reference>
<keyword evidence="1" id="KW-0328">Glycosyltransferase</keyword>
<dbReference type="Pfam" id="PF13692">
    <property type="entry name" value="Glyco_trans_1_4"/>
    <property type="match status" value="1"/>
</dbReference>
<feature type="domain" description="Glycosyltransferase subfamily 4-like N-terminal" evidence="3">
    <location>
        <begin position="30"/>
        <end position="204"/>
    </location>
</feature>
<evidence type="ECO:0000259" key="3">
    <source>
        <dbReference type="Pfam" id="PF13439"/>
    </source>
</evidence>
<organism evidence="4 5">
    <name type="scientific">Terrabacter terrae</name>
    <dbReference type="NCBI Taxonomy" id="318434"/>
    <lineage>
        <taxon>Bacteria</taxon>
        <taxon>Bacillati</taxon>
        <taxon>Actinomycetota</taxon>
        <taxon>Actinomycetes</taxon>
        <taxon>Micrococcales</taxon>
        <taxon>Intrasporangiaceae</taxon>
        <taxon>Terrabacter</taxon>
    </lineage>
</organism>
<protein>
    <submittedName>
        <fullName evidence="4">Glycosyltransferase family 4 protein</fullName>
    </submittedName>
</protein>
<dbReference type="EMBL" id="BAAANB010000001">
    <property type="protein sequence ID" value="GAA2020987.1"/>
    <property type="molecule type" value="Genomic_DNA"/>
</dbReference>
<dbReference type="InterPro" id="IPR028098">
    <property type="entry name" value="Glyco_trans_4-like_N"/>
</dbReference>
<keyword evidence="2" id="KW-0808">Transferase</keyword>
<dbReference type="PANTHER" id="PTHR12526">
    <property type="entry name" value="GLYCOSYLTRANSFERASE"/>
    <property type="match status" value="1"/>
</dbReference>
<proteinExistence type="predicted"/>
<dbReference type="Gene3D" id="3.40.50.2000">
    <property type="entry name" value="Glycogen Phosphorylase B"/>
    <property type="match status" value="2"/>
</dbReference>
<keyword evidence="5" id="KW-1185">Reference proteome</keyword>
<accession>A0ABN2TUT8</accession>
<dbReference type="Proteomes" id="UP001501285">
    <property type="component" value="Unassembled WGS sequence"/>
</dbReference>
<sequence length="430" mass="47654">MTTPRRPHGGRPRVLVIVQNLSVPFDRRVWLECQTLCASGYDVTVVCPTGEGTEAEQTVDGVRIVAYRAFAPGGSALSYAAEYGWSFLATSWLALRERRAGRFDVVQACNPPDIFWALARWLRFRDGTRFVFDHHDLCPELFRSRFGAGKRPLLRGLLFLERQTFSAADRVISTNESYAEVALTRGGKAAEHVTVVRTGPDVDRLKRRAPSPELRHGRPHLVAYLGVMGPQDGVELIVEAADVIVNRMGRRDVSFCLMGSGDARPQLLAERDRRGLRDYVDLPGRVSDEVVTEVLSTADLGLCPDPLNPLNDVSTMNKTMEYMAFELPVVAFDLRETRISAQDAARYVTPNVVEEYARAIIELLDDPDARAEMGRLGRQRVEEQLGWSHQQGAYQAVFDELTGVHSAPVRPVPAPAAEAARASQPATSEA</sequence>
<evidence type="ECO:0000313" key="4">
    <source>
        <dbReference type="EMBL" id="GAA2020987.1"/>
    </source>
</evidence>
<evidence type="ECO:0000313" key="5">
    <source>
        <dbReference type="Proteomes" id="UP001501285"/>
    </source>
</evidence>
<comment type="caution">
    <text evidence="4">The sequence shown here is derived from an EMBL/GenBank/DDBJ whole genome shotgun (WGS) entry which is preliminary data.</text>
</comment>
<dbReference type="SUPFAM" id="SSF53756">
    <property type="entry name" value="UDP-Glycosyltransferase/glycogen phosphorylase"/>
    <property type="match status" value="1"/>
</dbReference>